<organism evidence="1 2">
    <name type="scientific">Phakopsora pachyrhizi</name>
    <name type="common">Asian soybean rust disease fungus</name>
    <dbReference type="NCBI Taxonomy" id="170000"/>
    <lineage>
        <taxon>Eukaryota</taxon>
        <taxon>Fungi</taxon>
        <taxon>Dikarya</taxon>
        <taxon>Basidiomycota</taxon>
        <taxon>Pucciniomycotina</taxon>
        <taxon>Pucciniomycetes</taxon>
        <taxon>Pucciniales</taxon>
        <taxon>Phakopsoraceae</taxon>
        <taxon>Phakopsora</taxon>
    </lineage>
</organism>
<dbReference type="EMBL" id="CALTRL010005757">
    <property type="protein sequence ID" value="CAH7685888.1"/>
    <property type="molecule type" value="Genomic_DNA"/>
</dbReference>
<comment type="caution">
    <text evidence="1">The sequence shown here is derived from an EMBL/GenBank/DDBJ whole genome shotgun (WGS) entry which is preliminary data.</text>
</comment>
<protein>
    <submittedName>
        <fullName evidence="1">Uncharacterized protein</fullName>
    </submittedName>
</protein>
<name>A0AAV0BHX2_PHAPC</name>
<reference evidence="1" key="1">
    <citation type="submission" date="2022-06" db="EMBL/GenBank/DDBJ databases">
        <authorList>
            <consortium name="SYNGENTA / RWTH Aachen University"/>
        </authorList>
    </citation>
    <scope>NUCLEOTIDE SEQUENCE</scope>
</reference>
<keyword evidence="2" id="KW-1185">Reference proteome</keyword>
<sequence length="117" mass="13869">MIATSMEDYKNRVDYRSGEVLRQNLFFSREKSVLFDTARWTKNLEKGYLEAWRRFVLGLDDEESVEWNNCQDSGLKGSCSIWLKDEEEDECVRRVNMARQEFMIRENQLTGSNDPTI</sequence>
<dbReference type="AlphaFoldDB" id="A0AAV0BHX2"/>
<accession>A0AAV0BHX2</accession>
<evidence type="ECO:0000313" key="2">
    <source>
        <dbReference type="Proteomes" id="UP001153365"/>
    </source>
</evidence>
<proteinExistence type="predicted"/>
<evidence type="ECO:0000313" key="1">
    <source>
        <dbReference type="EMBL" id="CAH7685888.1"/>
    </source>
</evidence>
<gene>
    <name evidence="1" type="ORF">PPACK8108_LOCUS20483</name>
</gene>
<dbReference type="Proteomes" id="UP001153365">
    <property type="component" value="Unassembled WGS sequence"/>
</dbReference>